<dbReference type="Pfam" id="PF19866">
    <property type="entry name" value="DUF6339"/>
    <property type="match status" value="1"/>
</dbReference>
<evidence type="ECO:0000313" key="1">
    <source>
        <dbReference type="EMBL" id="MBB3668522.1"/>
    </source>
</evidence>
<dbReference type="Proteomes" id="UP000547528">
    <property type="component" value="Unassembled WGS sequence"/>
</dbReference>
<organism evidence="1 2">
    <name type="scientific">Garicola koreensis</name>
    <dbReference type="NCBI Taxonomy" id="1262554"/>
    <lineage>
        <taxon>Bacteria</taxon>
        <taxon>Bacillati</taxon>
        <taxon>Actinomycetota</taxon>
        <taxon>Actinomycetes</taxon>
        <taxon>Micrococcales</taxon>
        <taxon>Micrococcaceae</taxon>
        <taxon>Garicola</taxon>
    </lineage>
</organism>
<gene>
    <name evidence="1" type="ORF">FHX47_002164</name>
</gene>
<dbReference type="RefSeq" id="WP_183358909.1">
    <property type="nucleotide sequence ID" value="NZ_BAABKR010000003.1"/>
</dbReference>
<dbReference type="EMBL" id="JACIBT010000027">
    <property type="protein sequence ID" value="MBB3668522.1"/>
    <property type="molecule type" value="Genomic_DNA"/>
</dbReference>
<comment type="caution">
    <text evidence="1">The sequence shown here is derived from an EMBL/GenBank/DDBJ whole genome shotgun (WGS) entry which is preliminary data.</text>
</comment>
<reference evidence="1 2" key="1">
    <citation type="submission" date="2020-08" db="EMBL/GenBank/DDBJ databases">
        <title>Sequencing the genomes of 1000 actinobacteria strains.</title>
        <authorList>
            <person name="Klenk H.-P."/>
        </authorList>
    </citation>
    <scope>NUCLEOTIDE SEQUENCE [LARGE SCALE GENOMIC DNA]</scope>
    <source>
        <strain evidence="1 2">DSM 28238</strain>
    </source>
</reference>
<dbReference type="InterPro" id="IPR045920">
    <property type="entry name" value="DUF6339"/>
</dbReference>
<protein>
    <submittedName>
        <fullName evidence="1">Uncharacterized protein</fullName>
    </submittedName>
</protein>
<name>A0A7W5XL92_9MICC</name>
<accession>A0A7W5XL92</accession>
<dbReference type="AlphaFoldDB" id="A0A7W5XL92"/>
<proteinExistence type="predicted"/>
<sequence>MIEKRLYPRLPSDHASALKRKLLQDPRHATFDPALLDEVINDSGAFPPTGGRRMTMGDLLTLREDCQQSLPSETNQWSSSAFDLQMGRTLYETSTGSPGEFGNAKVWDFLTLVLLPDLAITRFPKEARGATARLTGGNRRHVFQRLWRRWQVFGPAIVESNLLTEDDYVAILERSLTSQKKEVARRTVTAIRLSGRTGSARREYTRMFTRQLIQASGIVDISSDDPAHLDGLFKRLGATTNEILDSGPTNN</sequence>
<evidence type="ECO:0000313" key="2">
    <source>
        <dbReference type="Proteomes" id="UP000547528"/>
    </source>
</evidence>
<keyword evidence="2" id="KW-1185">Reference proteome</keyword>